<comment type="similarity">
    <text evidence="2">Belongs to the CSC1 (TC 1.A.17) family.</text>
</comment>
<evidence type="ECO:0000256" key="1">
    <source>
        <dbReference type="ARBA" id="ARBA00004141"/>
    </source>
</evidence>
<sequence>MNEAQTFFHGPSSGNLGPDPATGRPAISNTSGFKTQVSISFKTSKFFGWIRDLWDISEDDLLECVGLDAAMLLRFFKMSMSLFAACMVPGLLVVLPINYYLTDDKPSTPTNWDGSNDVEHQVLTASGISLLHIFTQFIFTWVFSLLTLRMIWLTYEGYIIARRGYLIKRQKVIVNRTIMVVGLPSELQRDKALATFYEDLGVGTVESAYVCRHVTSLKQRIEQRAHALRALEEAYTEYYGNPSNRQDYDPEVVAAENDSVHQHNATSSSGEGSQGPGLLTQEQPPLARTKSKIKKRPTIRLGFLGLFGKKDKINYRREVFAKLDEEVQVMRTKIAFVPTSTGFVTFEEMHTVQILAQTVNTQQTLIYGTTMAPEPRDVYWDNLYLPSTELNLRAVVVNVILFVLIFFWAGPVGLLSSFLNLESLNKLFPRISKFAGIHPVIKSLIQGFLPTVGVIIFLAVVPKILLSLCQLQGFRSHSEIARILYSKYFTFILFNVVLVFTVVGTWAQAFNKVYHNPGELSLLLAASLPRVAPFFVNYTILRGIGLFPLQLLQIGDVFDQIFKNFISKTPRDYAEARAPPELSYGVVYANASLVFVIVLIYSCIRPLILVFGVIYFAVGYLVLKYQLLY</sequence>
<proteinExistence type="inferred from homology"/>
<dbReference type="PANTHER" id="PTHR13018:SF5">
    <property type="entry name" value="RE44586P"/>
    <property type="match status" value="1"/>
</dbReference>
<feature type="non-terminal residue" evidence="12">
    <location>
        <position position="629"/>
    </location>
</feature>
<feature type="region of interest" description="Disordered" evidence="7">
    <location>
        <begin position="259"/>
        <end position="290"/>
    </location>
</feature>
<dbReference type="Pfam" id="PF14703">
    <property type="entry name" value="PHM7_cyt"/>
    <property type="match status" value="1"/>
</dbReference>
<evidence type="ECO:0000259" key="11">
    <source>
        <dbReference type="Pfam" id="PF14703"/>
    </source>
</evidence>
<comment type="subcellular location">
    <subcellularLocation>
        <location evidence="1">Membrane</location>
        <topology evidence="1">Multi-pass membrane protein</topology>
    </subcellularLocation>
</comment>
<evidence type="ECO:0000256" key="7">
    <source>
        <dbReference type="SAM" id="MobiDB-lite"/>
    </source>
</evidence>
<protein>
    <submittedName>
        <fullName evidence="12">Uncharacterized protein</fullName>
    </submittedName>
</protein>
<dbReference type="InterPro" id="IPR003864">
    <property type="entry name" value="CSC1/OSCA1-like_7TM"/>
</dbReference>
<dbReference type="GO" id="GO:0005886">
    <property type="term" value="C:plasma membrane"/>
    <property type="evidence" value="ECO:0007669"/>
    <property type="project" value="TreeGrafter"/>
</dbReference>
<evidence type="ECO:0000256" key="4">
    <source>
        <dbReference type="ARBA" id="ARBA00022692"/>
    </source>
</evidence>
<feature type="compositionally biased region" description="Polar residues" evidence="7">
    <location>
        <begin position="262"/>
        <end position="271"/>
    </location>
</feature>
<feature type="transmembrane region" description="Helical" evidence="8">
    <location>
        <begin position="582"/>
        <end position="601"/>
    </location>
</feature>
<dbReference type="InterPro" id="IPR027815">
    <property type="entry name" value="CSC1/OSCA1-like_cyt"/>
</dbReference>
<accession>A0A9P6LQY5</accession>
<comment type="caution">
    <text evidence="12">The sequence shown here is derived from an EMBL/GenBank/DDBJ whole genome shotgun (WGS) entry which is preliminary data.</text>
</comment>
<evidence type="ECO:0000259" key="10">
    <source>
        <dbReference type="Pfam" id="PF13967"/>
    </source>
</evidence>
<dbReference type="GO" id="GO:0005227">
    <property type="term" value="F:calcium-activated cation channel activity"/>
    <property type="evidence" value="ECO:0007669"/>
    <property type="project" value="InterPro"/>
</dbReference>
<evidence type="ECO:0000256" key="3">
    <source>
        <dbReference type="ARBA" id="ARBA00022448"/>
    </source>
</evidence>
<feature type="transmembrane region" description="Helical" evidence="8">
    <location>
        <begin position="488"/>
        <end position="508"/>
    </location>
</feature>
<evidence type="ECO:0000256" key="8">
    <source>
        <dbReference type="SAM" id="Phobius"/>
    </source>
</evidence>
<feature type="transmembrane region" description="Helical" evidence="8">
    <location>
        <begin position="448"/>
        <end position="468"/>
    </location>
</feature>
<dbReference type="OrthoDB" id="1689567at2759"/>
<feature type="transmembrane region" description="Helical" evidence="8">
    <location>
        <begin position="121"/>
        <end position="146"/>
    </location>
</feature>
<feature type="transmembrane region" description="Helical" evidence="8">
    <location>
        <begin position="395"/>
        <end position="419"/>
    </location>
</feature>
<feature type="domain" description="CSC1/OSCA1-like N-terminal transmembrane" evidence="10">
    <location>
        <begin position="43"/>
        <end position="152"/>
    </location>
</feature>
<feature type="domain" description="CSC1/OSCA1-like 7TM region" evidence="9">
    <location>
        <begin position="393"/>
        <end position="629"/>
    </location>
</feature>
<feature type="domain" description="CSC1/OSCA1-like cytosolic" evidence="11">
    <location>
        <begin position="175"/>
        <end position="382"/>
    </location>
</feature>
<evidence type="ECO:0000313" key="12">
    <source>
        <dbReference type="EMBL" id="KAF9924918.1"/>
    </source>
</evidence>
<evidence type="ECO:0000256" key="6">
    <source>
        <dbReference type="ARBA" id="ARBA00023136"/>
    </source>
</evidence>
<evidence type="ECO:0000256" key="5">
    <source>
        <dbReference type="ARBA" id="ARBA00022989"/>
    </source>
</evidence>
<keyword evidence="3" id="KW-0813">Transport</keyword>
<dbReference type="InterPro" id="IPR032880">
    <property type="entry name" value="CSC1/OSCA1-like_N"/>
</dbReference>
<feature type="transmembrane region" description="Helical" evidence="8">
    <location>
        <begin position="607"/>
        <end position="623"/>
    </location>
</feature>
<keyword evidence="6 8" id="KW-0472">Membrane</keyword>
<keyword evidence="13" id="KW-1185">Reference proteome</keyword>
<dbReference type="Pfam" id="PF02714">
    <property type="entry name" value="RSN1_7TM"/>
    <property type="match status" value="1"/>
</dbReference>
<evidence type="ECO:0000313" key="13">
    <source>
        <dbReference type="Proteomes" id="UP000749646"/>
    </source>
</evidence>
<feature type="region of interest" description="Disordered" evidence="7">
    <location>
        <begin position="1"/>
        <end position="29"/>
    </location>
</feature>
<keyword evidence="5 8" id="KW-1133">Transmembrane helix</keyword>
<evidence type="ECO:0000259" key="9">
    <source>
        <dbReference type="Pfam" id="PF02714"/>
    </source>
</evidence>
<reference evidence="12" key="1">
    <citation type="journal article" date="2020" name="Fungal Divers.">
        <title>Resolving the Mortierellaceae phylogeny through synthesis of multi-gene phylogenetics and phylogenomics.</title>
        <authorList>
            <person name="Vandepol N."/>
            <person name="Liber J."/>
            <person name="Desiro A."/>
            <person name="Na H."/>
            <person name="Kennedy M."/>
            <person name="Barry K."/>
            <person name="Grigoriev I.V."/>
            <person name="Miller A.N."/>
            <person name="O'Donnell K."/>
            <person name="Stajich J.E."/>
            <person name="Bonito G."/>
        </authorList>
    </citation>
    <scope>NUCLEOTIDE SEQUENCE</scope>
    <source>
        <strain evidence="12">MES-2147</strain>
    </source>
</reference>
<name>A0A9P6LQY5_9FUNG</name>
<dbReference type="Pfam" id="PF13967">
    <property type="entry name" value="RSN1_TM"/>
    <property type="match status" value="1"/>
</dbReference>
<evidence type="ECO:0000256" key="2">
    <source>
        <dbReference type="ARBA" id="ARBA00007779"/>
    </source>
</evidence>
<dbReference type="InterPro" id="IPR045122">
    <property type="entry name" value="Csc1-like"/>
</dbReference>
<dbReference type="EMBL" id="JAAAHW010010541">
    <property type="protein sequence ID" value="KAF9924918.1"/>
    <property type="molecule type" value="Genomic_DNA"/>
</dbReference>
<dbReference type="Proteomes" id="UP000749646">
    <property type="component" value="Unassembled WGS sequence"/>
</dbReference>
<dbReference type="AlphaFoldDB" id="A0A9P6LQY5"/>
<gene>
    <name evidence="12" type="ORF">BGZ65_008063</name>
</gene>
<dbReference type="PANTHER" id="PTHR13018">
    <property type="entry name" value="PROBABLE MEMBRANE PROTEIN DUF221-RELATED"/>
    <property type="match status" value="1"/>
</dbReference>
<feature type="transmembrane region" description="Helical" evidence="8">
    <location>
        <begin position="81"/>
        <end position="101"/>
    </location>
</feature>
<keyword evidence="4 8" id="KW-0812">Transmembrane</keyword>
<organism evidence="12 13">
    <name type="scientific">Modicella reniformis</name>
    <dbReference type="NCBI Taxonomy" id="1440133"/>
    <lineage>
        <taxon>Eukaryota</taxon>
        <taxon>Fungi</taxon>
        <taxon>Fungi incertae sedis</taxon>
        <taxon>Mucoromycota</taxon>
        <taxon>Mortierellomycotina</taxon>
        <taxon>Mortierellomycetes</taxon>
        <taxon>Mortierellales</taxon>
        <taxon>Mortierellaceae</taxon>
        <taxon>Modicella</taxon>
    </lineage>
</organism>